<evidence type="ECO:0000256" key="2">
    <source>
        <dbReference type="ARBA" id="ARBA00023235"/>
    </source>
</evidence>
<evidence type="ECO:0000313" key="13">
    <source>
        <dbReference type="Proteomes" id="UP000006735"/>
    </source>
</evidence>
<evidence type="ECO:0000256" key="6">
    <source>
        <dbReference type="ARBA" id="ARBA00040675"/>
    </source>
</evidence>
<evidence type="ECO:0000256" key="8">
    <source>
        <dbReference type="ARBA" id="ARBA00041975"/>
    </source>
</evidence>
<evidence type="ECO:0000256" key="9">
    <source>
        <dbReference type="ARBA" id="ARBA00043049"/>
    </source>
</evidence>
<dbReference type="KEGG" id="xoo:XOO0348"/>
<feature type="region of interest" description="Disordered" evidence="10">
    <location>
        <begin position="1"/>
        <end position="30"/>
    </location>
</feature>
<evidence type="ECO:0000256" key="7">
    <source>
        <dbReference type="ARBA" id="ARBA00041803"/>
    </source>
</evidence>
<dbReference type="InterPro" id="IPR020103">
    <property type="entry name" value="PsdUridine_synth_cat_dom_sf"/>
</dbReference>
<feature type="compositionally biased region" description="Polar residues" evidence="10">
    <location>
        <begin position="1"/>
        <end position="29"/>
    </location>
</feature>
<dbReference type="PANTHER" id="PTHR21600:SF56">
    <property type="entry name" value="TRNA PSEUDOURIDINE SYNTHASE C"/>
    <property type="match status" value="1"/>
</dbReference>
<sequence length="290" mass="31997">MKQPPTQQVGISCVGSAQQPHRTGDTGSSRCVRRRQCGDTVACGVGDADNPPVSIAPDPLQILYQDDVLAVVDKTAGLMVHDSKLARGEDDFLADRLREQLGRPIFLVHRLDRATSGCLLLAFDRETASALGKALMSGDVQKDYLAVCRGWPAEPRFTVDHDLDGGPGKPVKKPALTHFQRLATGELQVPSTGFATSRYALLRCQPQTGRFRQIRRHLKHLSHHLIGDTSHGDGRHNRSFRMLGIHRMLLHAKRLAFPHPADGRRIRVTAPLDDEFTKACALFGWDVAQL</sequence>
<name>Q5H618_XANOR</name>
<dbReference type="Gene3D" id="3.30.2350.10">
    <property type="entry name" value="Pseudouridine synthase"/>
    <property type="match status" value="1"/>
</dbReference>
<comment type="catalytic activity">
    <reaction evidence="3">
        <text>uridine(65) in tRNA = pseudouridine(65) in tRNA</text>
        <dbReference type="Rhea" id="RHEA:42536"/>
        <dbReference type="Rhea" id="RHEA-COMP:10103"/>
        <dbReference type="Rhea" id="RHEA-COMP:10104"/>
        <dbReference type="ChEBI" id="CHEBI:65314"/>
        <dbReference type="ChEBI" id="CHEBI:65315"/>
        <dbReference type="EC" id="5.4.99.26"/>
    </reaction>
</comment>
<keyword evidence="13" id="KW-1185">Reference proteome</keyword>
<dbReference type="InterPro" id="IPR050188">
    <property type="entry name" value="RluA_PseudoU_synthase"/>
</dbReference>
<dbReference type="AlphaFoldDB" id="Q5H618"/>
<dbReference type="GO" id="GO:0003723">
    <property type="term" value="F:RNA binding"/>
    <property type="evidence" value="ECO:0007669"/>
    <property type="project" value="InterPro"/>
</dbReference>
<dbReference type="SUPFAM" id="SSF55120">
    <property type="entry name" value="Pseudouridine synthase"/>
    <property type="match status" value="1"/>
</dbReference>
<dbReference type="EC" id="5.4.99.26" evidence="5"/>
<dbReference type="EMBL" id="AE013598">
    <property type="protein sequence ID" value="AAW73602.1"/>
    <property type="molecule type" value="Genomic_DNA"/>
</dbReference>
<keyword evidence="1" id="KW-0819">tRNA processing</keyword>
<dbReference type="PANTHER" id="PTHR21600">
    <property type="entry name" value="MITOCHONDRIAL RNA PSEUDOURIDINE SYNTHASE"/>
    <property type="match status" value="1"/>
</dbReference>
<reference evidence="12 13" key="1">
    <citation type="journal article" date="2005" name="Nucleic Acids Res.">
        <title>The genome sequence of Xanthomonas oryzae pathovar oryzae KACC10331, the bacterial blight pathogen of rice.</title>
        <authorList>
            <person name="Lee B.M."/>
            <person name="Park Y.J."/>
            <person name="Park D.S."/>
            <person name="Kang H.W."/>
            <person name="Kim J.G."/>
            <person name="Song E.S."/>
            <person name="Park I.C."/>
            <person name="Yoon U.H."/>
            <person name="Hahn J.H."/>
            <person name="Koo B.S."/>
            <person name="Lee G.B."/>
            <person name="Kim H."/>
            <person name="Park H.S."/>
            <person name="Yoon K.O."/>
            <person name="Kim J.H."/>
            <person name="Jung C.H."/>
            <person name="Koh N.H."/>
            <person name="Seo J.S."/>
            <person name="Go S.J."/>
        </authorList>
    </citation>
    <scope>NUCLEOTIDE SEQUENCE [LARGE SCALE GENOMIC DNA]</scope>
    <source>
        <strain evidence="13">KACC10331 / KXO85</strain>
    </source>
</reference>
<evidence type="ECO:0000256" key="1">
    <source>
        <dbReference type="ARBA" id="ARBA00022694"/>
    </source>
</evidence>
<evidence type="ECO:0000256" key="5">
    <source>
        <dbReference type="ARBA" id="ARBA00038943"/>
    </source>
</evidence>
<dbReference type="GO" id="GO:0008033">
    <property type="term" value="P:tRNA processing"/>
    <property type="evidence" value="ECO:0007669"/>
    <property type="project" value="UniProtKB-KW"/>
</dbReference>
<feature type="domain" description="Pseudouridine synthase RsuA/RluA-like" evidence="11">
    <location>
        <begin position="69"/>
        <end position="220"/>
    </location>
</feature>
<organism evidence="12 13">
    <name type="scientific">Xanthomonas oryzae pv. oryzae (strain KACC10331 / KXO85)</name>
    <dbReference type="NCBI Taxonomy" id="291331"/>
    <lineage>
        <taxon>Bacteria</taxon>
        <taxon>Pseudomonadati</taxon>
        <taxon>Pseudomonadota</taxon>
        <taxon>Gammaproteobacteria</taxon>
        <taxon>Lysobacterales</taxon>
        <taxon>Lysobacteraceae</taxon>
        <taxon>Xanthomonas</taxon>
    </lineage>
</organism>
<dbReference type="Proteomes" id="UP000006735">
    <property type="component" value="Chromosome"/>
</dbReference>
<dbReference type="Pfam" id="PF00849">
    <property type="entry name" value="PseudoU_synth_2"/>
    <property type="match status" value="1"/>
</dbReference>
<dbReference type="GO" id="GO:0000455">
    <property type="term" value="P:enzyme-directed rRNA pseudouridine synthesis"/>
    <property type="evidence" value="ECO:0007669"/>
    <property type="project" value="TreeGrafter"/>
</dbReference>
<gene>
    <name evidence="12" type="primary">RluA</name>
    <name evidence="12" type="ordered locus">XOO0348</name>
</gene>
<evidence type="ECO:0000313" key="12">
    <source>
        <dbReference type="EMBL" id="AAW73602.1"/>
    </source>
</evidence>
<dbReference type="HOGENOM" id="CLU_016902_11_4_6"/>
<protein>
    <recommendedName>
        <fullName evidence="6">tRNA pseudouridine synthase C</fullName>
        <ecNumber evidence="5">5.4.99.26</ecNumber>
    </recommendedName>
    <alternativeName>
        <fullName evidence="8">tRNA pseudouridine(65) synthase</fullName>
    </alternativeName>
    <alternativeName>
        <fullName evidence="9">tRNA pseudouridylate synthase C</fullName>
    </alternativeName>
    <alternativeName>
        <fullName evidence="7">tRNA-uridine isomerase C</fullName>
    </alternativeName>
</protein>
<evidence type="ECO:0000256" key="4">
    <source>
        <dbReference type="ARBA" id="ARBA00037670"/>
    </source>
</evidence>
<dbReference type="GO" id="GO:0160149">
    <property type="term" value="F:tRNA pseudouridine(65) synthase activity"/>
    <property type="evidence" value="ECO:0007669"/>
    <property type="project" value="UniProtKB-EC"/>
</dbReference>
<evidence type="ECO:0000256" key="10">
    <source>
        <dbReference type="SAM" id="MobiDB-lite"/>
    </source>
</evidence>
<evidence type="ECO:0000259" key="11">
    <source>
        <dbReference type="Pfam" id="PF00849"/>
    </source>
</evidence>
<keyword evidence="2" id="KW-0413">Isomerase</keyword>
<dbReference type="InterPro" id="IPR006224">
    <property type="entry name" value="PsdUridine_synth_RluA-like_CS"/>
</dbReference>
<dbReference type="InterPro" id="IPR006145">
    <property type="entry name" value="PsdUridine_synth_RsuA/RluA"/>
</dbReference>
<proteinExistence type="predicted"/>
<accession>Q5H618</accession>
<dbReference type="STRING" id="291331.XOO0348"/>
<dbReference type="PROSITE" id="PS01129">
    <property type="entry name" value="PSI_RLU"/>
    <property type="match status" value="1"/>
</dbReference>
<comment type="function">
    <text evidence="4">Responsible for synthesis of pseudouridine from uracil-65 in transfer RNAs.</text>
</comment>
<evidence type="ECO:0000256" key="3">
    <source>
        <dbReference type="ARBA" id="ARBA00036607"/>
    </source>
</evidence>